<dbReference type="STRING" id="337451.A0A3S3NEV3"/>
<dbReference type="SUPFAM" id="SSF81382">
    <property type="entry name" value="Skp1 dimerisation domain-like"/>
    <property type="match status" value="1"/>
</dbReference>
<evidence type="ECO:0000259" key="6">
    <source>
        <dbReference type="PROSITE" id="PS51473"/>
    </source>
</evidence>
<keyword evidence="8" id="KW-1185">Reference proteome</keyword>
<dbReference type="InterPro" id="IPR016073">
    <property type="entry name" value="Skp1_comp_POZ"/>
</dbReference>
<dbReference type="GO" id="GO:0016301">
    <property type="term" value="F:kinase activity"/>
    <property type="evidence" value="ECO:0007669"/>
    <property type="project" value="UniProtKB-KW"/>
</dbReference>
<reference evidence="7 8" key="1">
    <citation type="journal article" date="2019" name="Nat. Plants">
        <title>Stout camphor tree genome fills gaps in understanding of flowering plant genome evolution.</title>
        <authorList>
            <person name="Chaw S.M."/>
            <person name="Liu Y.C."/>
            <person name="Wu Y.W."/>
            <person name="Wang H.Y."/>
            <person name="Lin C.I."/>
            <person name="Wu C.S."/>
            <person name="Ke H.M."/>
            <person name="Chang L.Y."/>
            <person name="Hsu C.Y."/>
            <person name="Yang H.T."/>
            <person name="Sudianto E."/>
            <person name="Hsu M.H."/>
            <person name="Wu K.P."/>
            <person name="Wang L.N."/>
            <person name="Leebens-Mack J.H."/>
            <person name="Tsai I.J."/>
        </authorList>
    </citation>
    <scope>NUCLEOTIDE SEQUENCE [LARGE SCALE GENOMIC DNA]</scope>
    <source>
        <strain evidence="8">cv. Chaw 1501</strain>
        <tissue evidence="7">Young leaves</tissue>
    </source>
</reference>
<dbReference type="GO" id="GO:0009867">
    <property type="term" value="P:jasmonic acid mediated signaling pathway"/>
    <property type="evidence" value="ECO:0007669"/>
    <property type="project" value="UniProtKB-ARBA"/>
</dbReference>
<dbReference type="OrthoDB" id="1909574at2759"/>
<dbReference type="SMART" id="SM00512">
    <property type="entry name" value="Skp1"/>
    <property type="match status" value="1"/>
</dbReference>
<dbReference type="GO" id="GO:0016567">
    <property type="term" value="P:protein ubiquitination"/>
    <property type="evidence" value="ECO:0007669"/>
    <property type="project" value="UniProtKB-UniPathway"/>
</dbReference>
<sequence>MMEDDCANNVIPVPNVMASILSKMIEWCKKHAQMKEDDNNNNEEKEKELRSWDKEFVDLDTDTLYHLLAVANYLDIKGLLDLVWQRVADMIKGKNPEQIPESLFVQCNDTTNYTNTNTFSTNLNLLIPSLSSNSTLNYGFYNTSIGQDPNKAYGLVLCRGDATNNICQNCIEMASDAIQSRCPNRSATIWYDDCLLRYSNTNFFSSLNTSV</sequence>
<proteinExistence type="inferred from homology"/>
<evidence type="ECO:0000313" key="7">
    <source>
        <dbReference type="EMBL" id="RWR90866.1"/>
    </source>
</evidence>
<keyword evidence="7" id="KW-0675">Receptor</keyword>
<dbReference type="PANTHER" id="PTHR32099">
    <property type="entry name" value="CYSTEINE-RICH REPEAT SECRETORY PROTEIN"/>
    <property type="match status" value="1"/>
</dbReference>
<comment type="pathway">
    <text evidence="1">Protein modification; protein ubiquitination.</text>
</comment>
<dbReference type="SUPFAM" id="SSF54695">
    <property type="entry name" value="POZ domain"/>
    <property type="match status" value="1"/>
</dbReference>
<dbReference type="AlphaFoldDB" id="A0A3S3NEV3"/>
<dbReference type="InterPro" id="IPR002902">
    <property type="entry name" value="GNK2"/>
</dbReference>
<dbReference type="InterPro" id="IPR038408">
    <property type="entry name" value="GNK2_sf"/>
</dbReference>
<dbReference type="InterPro" id="IPR036296">
    <property type="entry name" value="SKP1-like_dim_sf"/>
</dbReference>
<dbReference type="CDD" id="cd23509">
    <property type="entry name" value="Gnk2-like"/>
    <property type="match status" value="1"/>
</dbReference>
<dbReference type="UniPathway" id="UPA00143"/>
<comment type="similarity">
    <text evidence="2">Belongs to the SKP1 family.</text>
</comment>
<keyword evidence="5" id="KW-0175">Coiled coil</keyword>
<keyword evidence="4" id="KW-0677">Repeat</keyword>
<evidence type="ECO:0000313" key="8">
    <source>
        <dbReference type="Proteomes" id="UP000283530"/>
    </source>
</evidence>
<comment type="caution">
    <text evidence="7">The sequence shown here is derived from an EMBL/GenBank/DDBJ whole genome shotgun (WGS) entry which is preliminary data.</text>
</comment>
<keyword evidence="7" id="KW-0808">Transferase</keyword>
<dbReference type="Pfam" id="PF01657">
    <property type="entry name" value="Stress-antifung"/>
    <property type="match status" value="1"/>
</dbReference>
<dbReference type="Proteomes" id="UP000283530">
    <property type="component" value="Unassembled WGS sequence"/>
</dbReference>
<accession>A0A3S3NEV3</accession>
<feature type="coiled-coil region" evidence="5">
    <location>
        <begin position="28"/>
        <end position="55"/>
    </location>
</feature>
<evidence type="ECO:0000256" key="1">
    <source>
        <dbReference type="ARBA" id="ARBA00004906"/>
    </source>
</evidence>
<dbReference type="InterPro" id="IPR016072">
    <property type="entry name" value="Skp1_comp_dimer"/>
</dbReference>
<dbReference type="Gene3D" id="3.30.430.20">
    <property type="entry name" value="Gnk2 domain, C-X8-C-X2-C motif"/>
    <property type="match status" value="1"/>
</dbReference>
<dbReference type="Pfam" id="PF03931">
    <property type="entry name" value="Skp1_POZ"/>
    <property type="match status" value="1"/>
</dbReference>
<dbReference type="Gene3D" id="3.30.710.10">
    <property type="entry name" value="Potassium Channel Kv1.1, Chain A"/>
    <property type="match status" value="1"/>
</dbReference>
<dbReference type="PANTHER" id="PTHR32099:SF42">
    <property type="entry name" value="CYSTEINE-RICH RECEPTOR-LIKE PROTEIN KINASE 9-RELATED"/>
    <property type="match status" value="1"/>
</dbReference>
<evidence type="ECO:0000256" key="5">
    <source>
        <dbReference type="SAM" id="Coils"/>
    </source>
</evidence>
<keyword evidence="7" id="KW-0418">Kinase</keyword>
<dbReference type="InterPro" id="IPR001232">
    <property type="entry name" value="SKP1-like"/>
</dbReference>
<dbReference type="InterPro" id="IPR011333">
    <property type="entry name" value="SKP1/BTB/POZ_sf"/>
</dbReference>
<evidence type="ECO:0000256" key="3">
    <source>
        <dbReference type="ARBA" id="ARBA00022729"/>
    </source>
</evidence>
<keyword evidence="3" id="KW-0732">Signal</keyword>
<evidence type="ECO:0000256" key="4">
    <source>
        <dbReference type="ARBA" id="ARBA00022737"/>
    </source>
</evidence>
<protein>
    <submittedName>
        <fullName evidence="7">Cysteine-rich receptor-like protein kinase 10</fullName>
    </submittedName>
</protein>
<dbReference type="Pfam" id="PF01466">
    <property type="entry name" value="Skp1"/>
    <property type="match status" value="1"/>
</dbReference>
<dbReference type="GO" id="GO:0006511">
    <property type="term" value="P:ubiquitin-dependent protein catabolic process"/>
    <property type="evidence" value="ECO:0007669"/>
    <property type="project" value="InterPro"/>
</dbReference>
<evidence type="ECO:0000256" key="2">
    <source>
        <dbReference type="ARBA" id="ARBA00009993"/>
    </source>
</evidence>
<gene>
    <name evidence="7" type="ORF">CKAN_01999000</name>
</gene>
<dbReference type="EMBL" id="QPKB01000008">
    <property type="protein sequence ID" value="RWR90866.1"/>
    <property type="molecule type" value="Genomic_DNA"/>
</dbReference>
<feature type="domain" description="Gnk2-homologous" evidence="6">
    <location>
        <begin position="101"/>
        <end position="203"/>
    </location>
</feature>
<organism evidence="7 8">
    <name type="scientific">Cinnamomum micranthum f. kanehirae</name>
    <dbReference type="NCBI Taxonomy" id="337451"/>
    <lineage>
        <taxon>Eukaryota</taxon>
        <taxon>Viridiplantae</taxon>
        <taxon>Streptophyta</taxon>
        <taxon>Embryophyta</taxon>
        <taxon>Tracheophyta</taxon>
        <taxon>Spermatophyta</taxon>
        <taxon>Magnoliopsida</taxon>
        <taxon>Magnoliidae</taxon>
        <taxon>Laurales</taxon>
        <taxon>Lauraceae</taxon>
        <taxon>Cinnamomum</taxon>
    </lineage>
</organism>
<name>A0A3S3NEV3_9MAGN</name>
<dbReference type="FunFam" id="3.30.430.20:FF:000003">
    <property type="entry name" value="Cysteine-rich RLK (RECEPTOR-like protein kinase) 10"/>
    <property type="match status" value="1"/>
</dbReference>
<dbReference type="PROSITE" id="PS51473">
    <property type="entry name" value="GNK2"/>
    <property type="match status" value="1"/>
</dbReference>